<keyword evidence="3" id="KW-1185">Reference proteome</keyword>
<feature type="region of interest" description="Disordered" evidence="1">
    <location>
        <begin position="42"/>
        <end position="95"/>
    </location>
</feature>
<accession>A0A0D2AIW8</accession>
<dbReference type="AlphaFoldDB" id="A0A0D2AIW8"/>
<dbReference type="GeneID" id="27317346"/>
<protein>
    <submittedName>
        <fullName evidence="2">Uncharacterized protein</fullName>
    </submittedName>
</protein>
<reference evidence="2 3" key="1">
    <citation type="submission" date="2015-01" db="EMBL/GenBank/DDBJ databases">
        <title>The Genome Sequence of Ochroconis gallopava CBS43764.</title>
        <authorList>
            <consortium name="The Broad Institute Genomics Platform"/>
            <person name="Cuomo C."/>
            <person name="de Hoog S."/>
            <person name="Gorbushina A."/>
            <person name="Stielow B."/>
            <person name="Teixiera M."/>
            <person name="Abouelleil A."/>
            <person name="Chapman S.B."/>
            <person name="Priest M."/>
            <person name="Young S.K."/>
            <person name="Wortman J."/>
            <person name="Nusbaum C."/>
            <person name="Birren B."/>
        </authorList>
    </citation>
    <scope>NUCLEOTIDE SEQUENCE [LARGE SCALE GENOMIC DNA]</scope>
    <source>
        <strain evidence="2 3">CBS 43764</strain>
    </source>
</reference>
<dbReference type="Pfam" id="PF03881">
    <property type="entry name" value="Fructosamin_kin"/>
    <property type="match status" value="1"/>
</dbReference>
<dbReference type="Proteomes" id="UP000053259">
    <property type="component" value="Unassembled WGS sequence"/>
</dbReference>
<feature type="compositionally biased region" description="Basic and acidic residues" evidence="1">
    <location>
        <begin position="63"/>
        <end position="88"/>
    </location>
</feature>
<proteinExistence type="predicted"/>
<dbReference type="OrthoDB" id="5772781at2759"/>
<name>A0A0D2AIW8_9PEZI</name>
<dbReference type="VEuPathDB" id="FungiDB:PV09_09373"/>
<evidence type="ECO:0000256" key="1">
    <source>
        <dbReference type="SAM" id="MobiDB-lite"/>
    </source>
</evidence>
<dbReference type="Gene3D" id="3.90.1200.10">
    <property type="match status" value="1"/>
</dbReference>
<evidence type="ECO:0000313" key="2">
    <source>
        <dbReference type="EMBL" id="KIV98883.1"/>
    </source>
</evidence>
<dbReference type="InterPro" id="IPR016477">
    <property type="entry name" value="Fructo-/Ketosamine-3-kinase"/>
</dbReference>
<evidence type="ECO:0000313" key="3">
    <source>
        <dbReference type="Proteomes" id="UP000053259"/>
    </source>
</evidence>
<dbReference type="InParanoid" id="A0A0D2AIW8"/>
<dbReference type="RefSeq" id="XP_016208753.1">
    <property type="nucleotide sequence ID" value="XM_016363426.1"/>
</dbReference>
<organism evidence="2 3">
    <name type="scientific">Verruconis gallopava</name>
    <dbReference type="NCBI Taxonomy" id="253628"/>
    <lineage>
        <taxon>Eukaryota</taxon>
        <taxon>Fungi</taxon>
        <taxon>Dikarya</taxon>
        <taxon>Ascomycota</taxon>
        <taxon>Pezizomycotina</taxon>
        <taxon>Dothideomycetes</taxon>
        <taxon>Pleosporomycetidae</taxon>
        <taxon>Venturiales</taxon>
        <taxon>Sympoventuriaceae</taxon>
        <taxon>Verruconis</taxon>
    </lineage>
</organism>
<dbReference type="EMBL" id="KN847592">
    <property type="protein sequence ID" value="KIV98883.1"/>
    <property type="molecule type" value="Genomic_DNA"/>
</dbReference>
<dbReference type="STRING" id="253628.A0A0D2AIW8"/>
<gene>
    <name evidence="2" type="ORF">PV09_09373</name>
</gene>
<sequence>MLCPTCNREFDNTQCPGFIFFTSNLQFFIDFERQDYERRSNWARDGYDTPTRACPSAEQYESDAIKRSDEQQPAESDKLAPRLADMHARSQPPTGKFGFHVQTYHRKIAQAVNKWDDSWCAMFSRHLGYVMELAERYLK</sequence>
<dbReference type="HOGENOM" id="CLU_1846674_0_0_1"/>